<organism evidence="1">
    <name type="scientific">freshwater metagenome</name>
    <dbReference type="NCBI Taxonomy" id="449393"/>
    <lineage>
        <taxon>unclassified sequences</taxon>
        <taxon>metagenomes</taxon>
        <taxon>ecological metagenomes</taxon>
    </lineage>
</organism>
<evidence type="ECO:0000313" key="1">
    <source>
        <dbReference type="EMBL" id="CAB4632986.1"/>
    </source>
</evidence>
<protein>
    <submittedName>
        <fullName evidence="1">Unannotated protein</fullName>
    </submittedName>
</protein>
<reference evidence="1" key="1">
    <citation type="submission" date="2020-05" db="EMBL/GenBank/DDBJ databases">
        <authorList>
            <person name="Chiriac C."/>
            <person name="Salcher M."/>
            <person name="Ghai R."/>
            <person name="Kavagutti S V."/>
        </authorList>
    </citation>
    <scope>NUCLEOTIDE SEQUENCE</scope>
</reference>
<proteinExistence type="predicted"/>
<dbReference type="AlphaFoldDB" id="A0A6J6J7X5"/>
<sequence length="127" mass="14485">MLFCNPDVKNAIGEYLRHCGESCWAQHCRRDSHDCVVLPREFDQFFREYRRPRLSAAAILLTGHGVKCANRVELVGFVEPGRLIASTLLGDDVNDYRTAVILCLFQRALDISHVVTIHRPDVFDVEV</sequence>
<gene>
    <name evidence="1" type="ORF">UFOPK1961_00888</name>
</gene>
<dbReference type="EMBL" id="CAEZVJ010000102">
    <property type="protein sequence ID" value="CAB4632986.1"/>
    <property type="molecule type" value="Genomic_DNA"/>
</dbReference>
<name>A0A6J6J7X5_9ZZZZ</name>
<accession>A0A6J6J7X5</accession>